<keyword evidence="3" id="KW-1185">Reference proteome</keyword>
<dbReference type="Proteomes" id="UP001501752">
    <property type="component" value="Unassembled WGS sequence"/>
</dbReference>
<feature type="chain" id="PRO_5047050966" description="Lipoprotein" evidence="1">
    <location>
        <begin position="27"/>
        <end position="318"/>
    </location>
</feature>
<proteinExistence type="predicted"/>
<sequence length="318" mass="33626">MALRPRPRPRLLGAAALLCAVTAVTAVTGCQADRPPAEPSAFSSALPTRTVAGAVVPVLPLDAYRLTAAQQDHLQQAADRIAADCMRAQGLTWPARPAAQGVEHDSDERRYGVSDARTVAATGYRVPPPAGVTAEQLAERKRAVEARNAAMTEAVVAAYTGEKPGATTPQEAGRGGCRGEAEQRLGLPSGYADGTDAVETAVQEGWNKTAADPRAKDADAKWSACMHGSGYDYADPHQAAGDPAWRPGAPGVGPTPDAREKAVAVRDVECKRSTGYLTAWQTVEIEQQNALIKDREPQLRAVADQWHQALVRAEQLLG</sequence>
<evidence type="ECO:0000256" key="1">
    <source>
        <dbReference type="SAM" id="SignalP"/>
    </source>
</evidence>
<keyword evidence="1" id="KW-0732">Signal</keyword>
<dbReference type="RefSeq" id="WP_345700979.1">
    <property type="nucleotide sequence ID" value="NZ_BAABIS010000001.1"/>
</dbReference>
<accession>A0ABP9EKJ7</accession>
<name>A0ABP9EKJ7_9ACTN</name>
<evidence type="ECO:0000313" key="3">
    <source>
        <dbReference type="Proteomes" id="UP001501752"/>
    </source>
</evidence>
<comment type="caution">
    <text evidence="2">The sequence shown here is derived from an EMBL/GenBank/DDBJ whole genome shotgun (WGS) entry which is preliminary data.</text>
</comment>
<organism evidence="2 3">
    <name type="scientific">Kitasatospora terrestris</name>
    <dbReference type="NCBI Taxonomy" id="258051"/>
    <lineage>
        <taxon>Bacteria</taxon>
        <taxon>Bacillati</taxon>
        <taxon>Actinomycetota</taxon>
        <taxon>Actinomycetes</taxon>
        <taxon>Kitasatosporales</taxon>
        <taxon>Streptomycetaceae</taxon>
        <taxon>Kitasatospora</taxon>
    </lineage>
</organism>
<dbReference type="PROSITE" id="PS51257">
    <property type="entry name" value="PROKAR_LIPOPROTEIN"/>
    <property type="match status" value="1"/>
</dbReference>
<reference evidence="3" key="1">
    <citation type="journal article" date="2019" name="Int. J. Syst. Evol. Microbiol.">
        <title>The Global Catalogue of Microorganisms (GCM) 10K type strain sequencing project: providing services to taxonomists for standard genome sequencing and annotation.</title>
        <authorList>
            <consortium name="The Broad Institute Genomics Platform"/>
            <consortium name="The Broad Institute Genome Sequencing Center for Infectious Disease"/>
            <person name="Wu L."/>
            <person name="Ma J."/>
        </authorList>
    </citation>
    <scope>NUCLEOTIDE SEQUENCE [LARGE SCALE GENOMIC DNA]</scope>
    <source>
        <strain evidence="3">JCM 13006</strain>
    </source>
</reference>
<gene>
    <name evidence="2" type="ORF">GCM10023235_70580</name>
</gene>
<evidence type="ECO:0008006" key="4">
    <source>
        <dbReference type="Google" id="ProtNLM"/>
    </source>
</evidence>
<feature type="signal peptide" evidence="1">
    <location>
        <begin position="1"/>
        <end position="26"/>
    </location>
</feature>
<dbReference type="EMBL" id="BAABIS010000001">
    <property type="protein sequence ID" value="GAA4880168.1"/>
    <property type="molecule type" value="Genomic_DNA"/>
</dbReference>
<evidence type="ECO:0000313" key="2">
    <source>
        <dbReference type="EMBL" id="GAA4880168.1"/>
    </source>
</evidence>
<protein>
    <recommendedName>
        <fullName evidence="4">Lipoprotein</fullName>
    </recommendedName>
</protein>